<dbReference type="GO" id="GO:0006355">
    <property type="term" value="P:regulation of DNA-templated transcription"/>
    <property type="evidence" value="ECO:0007669"/>
    <property type="project" value="InterPro"/>
</dbReference>
<dbReference type="PROSITE" id="PS51755">
    <property type="entry name" value="OMPR_PHOB"/>
    <property type="match status" value="1"/>
</dbReference>
<evidence type="ECO:0000256" key="2">
    <source>
        <dbReference type="PROSITE-ProRule" id="PRU00339"/>
    </source>
</evidence>
<dbReference type="InterPro" id="IPR007195">
    <property type="entry name" value="TolB_N"/>
</dbReference>
<dbReference type="InterPro" id="IPR001867">
    <property type="entry name" value="OmpR/PhoB-type_DNA-bd"/>
</dbReference>
<dbReference type="GO" id="GO:0015031">
    <property type="term" value="P:protein transport"/>
    <property type="evidence" value="ECO:0007669"/>
    <property type="project" value="InterPro"/>
</dbReference>
<protein>
    <submittedName>
        <fullName evidence="5">Transcriptional regulator</fullName>
    </submittedName>
</protein>
<dbReference type="PANTHER" id="PTHR47691">
    <property type="entry name" value="REGULATOR-RELATED"/>
    <property type="match status" value="1"/>
</dbReference>
<evidence type="ECO:0000313" key="5">
    <source>
        <dbReference type="EMBL" id="RQP23262.1"/>
    </source>
</evidence>
<organism evidence="5 6">
    <name type="scientific">Piscinibacter terrae</name>
    <dbReference type="NCBI Taxonomy" id="2496871"/>
    <lineage>
        <taxon>Bacteria</taxon>
        <taxon>Pseudomonadati</taxon>
        <taxon>Pseudomonadota</taxon>
        <taxon>Betaproteobacteria</taxon>
        <taxon>Burkholderiales</taxon>
        <taxon>Sphaerotilaceae</taxon>
        <taxon>Piscinibacter</taxon>
    </lineage>
</organism>
<dbReference type="SMART" id="SM00028">
    <property type="entry name" value="TPR"/>
    <property type="match status" value="3"/>
</dbReference>
<dbReference type="Proteomes" id="UP000267464">
    <property type="component" value="Unassembled WGS sequence"/>
</dbReference>
<dbReference type="CDD" id="cd00383">
    <property type="entry name" value="trans_reg_C"/>
    <property type="match status" value="1"/>
</dbReference>
<reference evidence="5 6" key="2">
    <citation type="submission" date="2018-12" db="EMBL/GenBank/DDBJ databases">
        <title>Rhizobacter gummiphilus sp. nov., a rubber-degrading bacterium isolated from the soil of a botanical garden in Japan.</title>
        <authorList>
            <person name="Shunsuke S.S."/>
        </authorList>
    </citation>
    <scope>NUCLEOTIDE SEQUENCE [LARGE SCALE GENOMIC DNA]</scope>
    <source>
        <strain evidence="5 6">S-16</strain>
    </source>
</reference>
<dbReference type="GO" id="GO:0042597">
    <property type="term" value="C:periplasmic space"/>
    <property type="evidence" value="ECO:0007669"/>
    <property type="project" value="InterPro"/>
</dbReference>
<dbReference type="Gene3D" id="1.25.40.10">
    <property type="entry name" value="Tetratricopeptide repeat domain"/>
    <property type="match status" value="1"/>
</dbReference>
<dbReference type="SUPFAM" id="SSF48452">
    <property type="entry name" value="TPR-like"/>
    <property type="match status" value="1"/>
</dbReference>
<keyword evidence="1 3" id="KW-0238">DNA-binding</keyword>
<dbReference type="GO" id="GO:0000160">
    <property type="term" value="P:phosphorelay signal transduction system"/>
    <property type="evidence" value="ECO:0007669"/>
    <property type="project" value="InterPro"/>
</dbReference>
<accession>A0A3N7IWV0</accession>
<dbReference type="SUPFAM" id="SSF46894">
    <property type="entry name" value="C-terminal effector domain of the bipartite response regulators"/>
    <property type="match status" value="1"/>
</dbReference>
<evidence type="ECO:0000259" key="4">
    <source>
        <dbReference type="PROSITE" id="PS51755"/>
    </source>
</evidence>
<evidence type="ECO:0000313" key="6">
    <source>
        <dbReference type="Proteomes" id="UP000267464"/>
    </source>
</evidence>
<keyword evidence="2" id="KW-0802">TPR repeat</keyword>
<dbReference type="Gene3D" id="1.10.10.10">
    <property type="entry name" value="Winged helix-like DNA-binding domain superfamily/Winged helix DNA-binding domain"/>
    <property type="match status" value="1"/>
</dbReference>
<dbReference type="InterPro" id="IPR019734">
    <property type="entry name" value="TPR_rpt"/>
</dbReference>
<dbReference type="Gene3D" id="3.40.50.10070">
    <property type="entry name" value="TolB, N-terminal domain"/>
    <property type="match status" value="1"/>
</dbReference>
<feature type="domain" description="OmpR/PhoB-type" evidence="4">
    <location>
        <begin position="6"/>
        <end position="99"/>
    </location>
</feature>
<dbReference type="InterPro" id="IPR011990">
    <property type="entry name" value="TPR-like_helical_dom_sf"/>
</dbReference>
<proteinExistence type="predicted"/>
<gene>
    <name evidence="5" type="ORF">DZC73_19350</name>
</gene>
<dbReference type="OrthoDB" id="9045337at2"/>
<feature type="repeat" description="TPR" evidence="2">
    <location>
        <begin position="341"/>
        <end position="374"/>
    </location>
</feature>
<sequence length="510" mass="56877">MGNGVSASIRFGHCELQPHERRLLIHGEPAVLGARAFDVLLALAQRAGELVAKNELMDIVWPDVVVEENNLQVQISTLRKLLGPEAIATIPGRGYRFTVRIQEEAPPTVEATAGARPSIAVLPFANLSGDSEQEYFADGLAEDIIASLARSSWLFVIARNSSFTYRQSNLSFGAICRELGVRYLVAGSVRRAGDKLRVSAELVDGARGETAWADRFDRSLTDLFSVQDEISSTIAGTIEPVFLRREETRAVNHEARDIQHWDLLMRARWNFWRSTAPNNLEARRLLEQALKIKPNDSASLALLSFTYMADAWRGRSDDPEKLIRHANYYAMEAVRNDDHDSYAHFTLGTALSCINKLEAAMAEQRRALDLYPNFAAAAGELGRLLAFSARADEAMVELQRAIQCSPSDPHLSLWMRSQALACFVCGEYEQAVNHAMEAVAKRPDWFFNYYLLAACQAAAGHLERAREAMEEGRRTMPVYNMLTLKIGHPFADPAHLDKFVNALRIAGWEG</sequence>
<dbReference type="InterPro" id="IPR036388">
    <property type="entry name" value="WH-like_DNA-bd_sf"/>
</dbReference>
<comment type="caution">
    <text evidence="5">The sequence shown here is derived from an EMBL/GenBank/DDBJ whole genome shotgun (WGS) entry which is preliminary data.</text>
</comment>
<dbReference type="InterPro" id="IPR016032">
    <property type="entry name" value="Sig_transdc_resp-reg_C-effctor"/>
</dbReference>
<reference evidence="5 6" key="1">
    <citation type="submission" date="2018-08" db="EMBL/GenBank/DDBJ databases">
        <authorList>
            <person name="Khan S.A."/>
            <person name="Jeon C.O."/>
            <person name="Chun B.H."/>
            <person name="Jeong S.E."/>
        </authorList>
    </citation>
    <scope>NUCLEOTIDE SEQUENCE [LARGE SCALE GENOMIC DNA]</scope>
    <source>
        <strain evidence="5 6">S-16</strain>
    </source>
</reference>
<dbReference type="AlphaFoldDB" id="A0A3N7IWV0"/>
<dbReference type="SMART" id="SM00862">
    <property type="entry name" value="Trans_reg_C"/>
    <property type="match status" value="1"/>
</dbReference>
<dbReference type="GO" id="GO:0003677">
    <property type="term" value="F:DNA binding"/>
    <property type="evidence" value="ECO:0007669"/>
    <property type="project" value="UniProtKB-UniRule"/>
</dbReference>
<dbReference type="SUPFAM" id="SSF52964">
    <property type="entry name" value="TolB, N-terminal domain"/>
    <property type="match status" value="1"/>
</dbReference>
<dbReference type="PROSITE" id="PS50005">
    <property type="entry name" value="TPR"/>
    <property type="match status" value="1"/>
</dbReference>
<evidence type="ECO:0000256" key="3">
    <source>
        <dbReference type="PROSITE-ProRule" id="PRU01091"/>
    </source>
</evidence>
<dbReference type="Pfam" id="PF04052">
    <property type="entry name" value="TolB_N"/>
    <property type="match status" value="1"/>
</dbReference>
<dbReference type="EMBL" id="QUSW01000005">
    <property type="protein sequence ID" value="RQP23262.1"/>
    <property type="molecule type" value="Genomic_DNA"/>
</dbReference>
<dbReference type="PANTHER" id="PTHR47691:SF3">
    <property type="entry name" value="HTH-TYPE TRANSCRIPTIONAL REGULATOR RV0890C-RELATED"/>
    <property type="match status" value="1"/>
</dbReference>
<name>A0A3N7IWV0_9BURK</name>
<keyword evidence="6" id="KW-1185">Reference proteome</keyword>
<evidence type="ECO:0000256" key="1">
    <source>
        <dbReference type="ARBA" id="ARBA00023125"/>
    </source>
</evidence>
<dbReference type="Pfam" id="PF00486">
    <property type="entry name" value="Trans_reg_C"/>
    <property type="match status" value="1"/>
</dbReference>
<feature type="DNA-binding region" description="OmpR/PhoB-type" evidence="3">
    <location>
        <begin position="6"/>
        <end position="99"/>
    </location>
</feature>